<evidence type="ECO:0000256" key="1">
    <source>
        <dbReference type="ARBA" id="ARBA00022729"/>
    </source>
</evidence>
<name>A0A2H0TEK4_9BACT</name>
<dbReference type="SUPFAM" id="SSF88713">
    <property type="entry name" value="Glycoside hydrolase/deacetylase"/>
    <property type="match status" value="1"/>
</dbReference>
<dbReference type="PANTHER" id="PTHR34216:SF7">
    <property type="entry name" value="POLY-BETA-1,6-N-ACETYL-D-GLUCOSAMINE N-DEACETYLASE"/>
    <property type="match status" value="1"/>
</dbReference>
<evidence type="ECO:0000313" key="4">
    <source>
        <dbReference type="Proteomes" id="UP000231503"/>
    </source>
</evidence>
<reference evidence="4" key="1">
    <citation type="submission" date="2017-09" db="EMBL/GenBank/DDBJ databases">
        <title>Depth-based differentiation of microbial function through sediment-hosted aquifers and enrichment of novel symbionts in the deep terrestrial subsurface.</title>
        <authorList>
            <person name="Probst A.J."/>
            <person name="Ladd B."/>
            <person name="Jarett J.K."/>
            <person name="Geller-Mcgrath D.E."/>
            <person name="Sieber C.M.K."/>
            <person name="Emerson J.B."/>
            <person name="Anantharaman K."/>
            <person name="Thomas B.C."/>
            <person name="Malmstrom R."/>
            <person name="Stieglmeier M."/>
            <person name="Klingl A."/>
            <person name="Woyke T."/>
            <person name="Ryan C.M."/>
            <person name="Banfield J.F."/>
        </authorList>
    </citation>
    <scope>NUCLEOTIDE SEQUENCE [LARGE SCALE GENOMIC DNA]</scope>
</reference>
<dbReference type="InterPro" id="IPR002509">
    <property type="entry name" value="NODB_dom"/>
</dbReference>
<dbReference type="Pfam" id="PF01522">
    <property type="entry name" value="Polysacc_deac_1"/>
    <property type="match status" value="2"/>
</dbReference>
<dbReference type="Proteomes" id="UP000231503">
    <property type="component" value="Unassembled WGS sequence"/>
</dbReference>
<dbReference type="InterPro" id="IPR051398">
    <property type="entry name" value="Polysacch_Deacetylase"/>
</dbReference>
<dbReference type="EMBL" id="PFCO01000001">
    <property type="protein sequence ID" value="PIR69976.1"/>
    <property type="molecule type" value="Genomic_DNA"/>
</dbReference>
<evidence type="ECO:0000313" key="3">
    <source>
        <dbReference type="EMBL" id="PIR69976.1"/>
    </source>
</evidence>
<dbReference type="AlphaFoldDB" id="A0A2H0TEK4"/>
<protein>
    <recommendedName>
        <fullName evidence="2">NodB homology domain-containing protein</fullName>
    </recommendedName>
</protein>
<organism evidence="3 4">
    <name type="scientific">Candidatus Niyogibacteria bacterium CG10_big_fil_rev_8_21_14_0_10_46_36</name>
    <dbReference type="NCBI Taxonomy" id="1974726"/>
    <lineage>
        <taxon>Bacteria</taxon>
        <taxon>Candidatus Niyogiibacteriota</taxon>
    </lineage>
</organism>
<feature type="domain" description="NodB homology" evidence="2">
    <location>
        <begin position="202"/>
        <end position="282"/>
    </location>
</feature>
<dbReference type="InterPro" id="IPR011330">
    <property type="entry name" value="Glyco_hydro/deAcase_b/a-brl"/>
</dbReference>
<dbReference type="PANTHER" id="PTHR34216">
    <property type="match status" value="1"/>
</dbReference>
<dbReference type="GO" id="GO:0016810">
    <property type="term" value="F:hydrolase activity, acting on carbon-nitrogen (but not peptide) bonds"/>
    <property type="evidence" value="ECO:0007669"/>
    <property type="project" value="InterPro"/>
</dbReference>
<evidence type="ECO:0000259" key="2">
    <source>
        <dbReference type="Pfam" id="PF01522"/>
    </source>
</evidence>
<dbReference type="GO" id="GO:0005975">
    <property type="term" value="P:carbohydrate metabolic process"/>
    <property type="evidence" value="ECO:0007669"/>
    <property type="project" value="InterPro"/>
</dbReference>
<proteinExistence type="predicted"/>
<gene>
    <name evidence="3" type="ORF">COU47_00900</name>
</gene>
<comment type="caution">
    <text evidence="3">The sequence shown here is derived from an EMBL/GenBank/DDBJ whole genome shotgun (WGS) entry which is preliminary data.</text>
</comment>
<feature type="domain" description="NodB homology" evidence="2">
    <location>
        <begin position="59"/>
        <end position="96"/>
    </location>
</feature>
<sequence>MLLGVNYHYIGEENEYPYPGIYATSPAHLTSQLELLERHFSFMGERDLLKVIAGEAALPERACIVTFDDGMQNQYERALPILDKLGIPAVFFVNGLPYGEQKAISIHKIHWARAHMPPETFWQKVQDYFRDITGDILDLSQLSVSEEELRKHYYYDDPYVARLKFALNKGFISADIRERIVDRIFLELVQNEKDFVKEFYMSPEQLRQLYKRGMLGIHTYSHPALSSIDEGVIRKEFDLCVEALSSVIQEHPFRLSSVSYPYGNAEVIPASIPNIGESLGFQLGFTMERSFNKALSHPLLLSRLDTNDVIGGRAPYFSIKDDGSIAMLNPRMTMYRHEYFRE</sequence>
<keyword evidence="1" id="KW-0732">Signal</keyword>
<accession>A0A2H0TEK4</accession>
<dbReference type="Gene3D" id="3.20.20.370">
    <property type="entry name" value="Glycoside hydrolase/deacetylase"/>
    <property type="match status" value="1"/>
</dbReference>